<dbReference type="PROSITE" id="PS01351">
    <property type="entry name" value="MAPK"/>
    <property type="match status" value="1"/>
</dbReference>
<comment type="catalytic activity">
    <reaction evidence="7">
        <text>L-threonyl-[protein] + ATP = O-phospho-L-threonyl-[protein] + ADP + H(+)</text>
        <dbReference type="Rhea" id="RHEA:46608"/>
        <dbReference type="Rhea" id="RHEA-COMP:11060"/>
        <dbReference type="Rhea" id="RHEA-COMP:11605"/>
        <dbReference type="ChEBI" id="CHEBI:15378"/>
        <dbReference type="ChEBI" id="CHEBI:30013"/>
        <dbReference type="ChEBI" id="CHEBI:30616"/>
        <dbReference type="ChEBI" id="CHEBI:61977"/>
        <dbReference type="ChEBI" id="CHEBI:456216"/>
        <dbReference type="EC" id="2.7.11.24"/>
    </reaction>
</comment>
<dbReference type="Gene3D" id="1.10.510.10">
    <property type="entry name" value="Transferase(Phosphotransferase) domain 1"/>
    <property type="match status" value="1"/>
</dbReference>
<keyword evidence="11" id="KW-1185">Reference proteome</keyword>
<feature type="domain" description="Protein kinase" evidence="9">
    <location>
        <begin position="1"/>
        <end position="307"/>
    </location>
</feature>
<dbReference type="FunFam" id="1.10.510.10:FF:000040">
    <property type="entry name" value="Mitogen-activated protein kinase"/>
    <property type="match status" value="1"/>
</dbReference>
<keyword evidence="3" id="KW-0808">Transferase</keyword>
<evidence type="ECO:0000256" key="3">
    <source>
        <dbReference type="ARBA" id="ARBA00022679"/>
    </source>
</evidence>
<dbReference type="Gene3D" id="3.30.200.20">
    <property type="entry name" value="Phosphorylase Kinase, domain 1"/>
    <property type="match status" value="1"/>
</dbReference>
<keyword evidence="2" id="KW-0723">Serine/threonine-protein kinase</keyword>
<evidence type="ECO:0000256" key="7">
    <source>
        <dbReference type="ARBA" id="ARBA00047592"/>
    </source>
</evidence>
<evidence type="ECO:0000256" key="2">
    <source>
        <dbReference type="ARBA" id="ARBA00022527"/>
    </source>
</evidence>
<comment type="catalytic activity">
    <reaction evidence="8">
        <text>L-seryl-[protein] + ATP = O-phospho-L-seryl-[protein] + ADP + H(+)</text>
        <dbReference type="Rhea" id="RHEA:17989"/>
        <dbReference type="Rhea" id="RHEA-COMP:9863"/>
        <dbReference type="Rhea" id="RHEA-COMP:11604"/>
        <dbReference type="ChEBI" id="CHEBI:15378"/>
        <dbReference type="ChEBI" id="CHEBI:29999"/>
        <dbReference type="ChEBI" id="CHEBI:30616"/>
        <dbReference type="ChEBI" id="CHEBI:83421"/>
        <dbReference type="ChEBI" id="CHEBI:456216"/>
        <dbReference type="EC" id="2.7.11.24"/>
    </reaction>
</comment>
<accession>A0A3Q3BM16</accession>
<comment type="cofactor">
    <cofactor evidence="1">
        <name>Mg(2+)</name>
        <dbReference type="ChEBI" id="CHEBI:18420"/>
    </cofactor>
</comment>
<dbReference type="InterPro" id="IPR003527">
    <property type="entry name" value="MAP_kinase_CS"/>
</dbReference>
<sequence length="381" mass="42514">LPTRPLFLLDELLYVSACVQCRINDQMWLSLNSVLHLHFAGQQVAIKKISNAFEVVTNAKRTLRELKILKHFKHDNIIAIKDILQPNLPHSAFKSVYVVLDLMESDLHQIIHSAQTLTPEHTRYFLYQLLRGLKYVHSANVIHRDLKPSNLLVNENCELKIGDFGMARGLSSHPEESHSFMTEYVATRWYRAPELLLSLNHYSLAIDLWSVGCIFAEMLGRKQLFPGKHYVHQLQLILNVLGTPPEGLIGASRADRVRAYVQSLPSRSPIPLAKLYPQAEPEALDLLAAMNVDIRGQNNHNSHHNSLTASAGQMEKICPSVGEKTAPQTTNPLCGSLGVPSQPKSSLGFTDTGQQGPSIAPDIHMVTLQLSKSQVCILILL</sequence>
<dbReference type="InterPro" id="IPR000719">
    <property type="entry name" value="Prot_kinase_dom"/>
</dbReference>
<dbReference type="GO" id="GO:0004707">
    <property type="term" value="F:MAP kinase activity"/>
    <property type="evidence" value="ECO:0007669"/>
    <property type="project" value="UniProtKB-EC"/>
</dbReference>
<evidence type="ECO:0000256" key="8">
    <source>
        <dbReference type="ARBA" id="ARBA00048312"/>
    </source>
</evidence>
<dbReference type="Ensembl" id="ENSHBUT00000012471.1">
    <property type="protein sequence ID" value="ENSHBUP00000002216.1"/>
    <property type="gene ID" value="ENSHBUG00000003430.1"/>
</dbReference>
<protein>
    <submittedName>
        <fullName evidence="10">Mitogen-activated protein kinase 7</fullName>
    </submittedName>
</protein>
<dbReference type="AlphaFoldDB" id="A0A3Q3BM16"/>
<dbReference type="GeneTree" id="ENSGT00940000160215"/>
<dbReference type="Proteomes" id="UP000264840">
    <property type="component" value="Unplaced"/>
</dbReference>
<dbReference type="SMART" id="SM00220">
    <property type="entry name" value="S_TKc"/>
    <property type="match status" value="1"/>
</dbReference>
<dbReference type="PROSITE" id="PS50011">
    <property type="entry name" value="PROTEIN_KINASE_DOM"/>
    <property type="match status" value="1"/>
</dbReference>
<dbReference type="PROSITE" id="PS00108">
    <property type="entry name" value="PROTEIN_KINASE_ST"/>
    <property type="match status" value="1"/>
</dbReference>
<reference evidence="10" key="1">
    <citation type="submission" date="2025-08" db="UniProtKB">
        <authorList>
            <consortium name="Ensembl"/>
        </authorList>
    </citation>
    <scope>IDENTIFICATION</scope>
</reference>
<evidence type="ECO:0000256" key="6">
    <source>
        <dbReference type="ARBA" id="ARBA00022840"/>
    </source>
</evidence>
<dbReference type="SUPFAM" id="SSF56112">
    <property type="entry name" value="Protein kinase-like (PK-like)"/>
    <property type="match status" value="1"/>
</dbReference>
<dbReference type="PANTHER" id="PTHR24055">
    <property type="entry name" value="MITOGEN-ACTIVATED PROTEIN KINASE"/>
    <property type="match status" value="1"/>
</dbReference>
<dbReference type="GO" id="GO:0106310">
    <property type="term" value="F:protein serine kinase activity"/>
    <property type="evidence" value="ECO:0007669"/>
    <property type="project" value="RHEA"/>
</dbReference>
<name>A0A3Q3BM16_HAPBU</name>
<dbReference type="InterPro" id="IPR050117">
    <property type="entry name" value="MAPK"/>
</dbReference>
<keyword evidence="6" id="KW-0067">ATP-binding</keyword>
<keyword evidence="4" id="KW-0547">Nucleotide-binding</keyword>
<dbReference type="InterPro" id="IPR011009">
    <property type="entry name" value="Kinase-like_dom_sf"/>
</dbReference>
<proteinExistence type="predicted"/>
<evidence type="ECO:0000313" key="11">
    <source>
        <dbReference type="Proteomes" id="UP000264840"/>
    </source>
</evidence>
<keyword evidence="5" id="KW-0418">Kinase</keyword>
<organism evidence="10 11">
    <name type="scientific">Haplochromis burtoni</name>
    <name type="common">Burton's mouthbrooder</name>
    <name type="synonym">Chromis burtoni</name>
    <dbReference type="NCBI Taxonomy" id="8153"/>
    <lineage>
        <taxon>Eukaryota</taxon>
        <taxon>Metazoa</taxon>
        <taxon>Chordata</taxon>
        <taxon>Craniata</taxon>
        <taxon>Vertebrata</taxon>
        <taxon>Euteleostomi</taxon>
        <taxon>Actinopterygii</taxon>
        <taxon>Neopterygii</taxon>
        <taxon>Teleostei</taxon>
        <taxon>Neoteleostei</taxon>
        <taxon>Acanthomorphata</taxon>
        <taxon>Ovalentaria</taxon>
        <taxon>Cichlomorphae</taxon>
        <taxon>Cichliformes</taxon>
        <taxon>Cichlidae</taxon>
        <taxon>African cichlids</taxon>
        <taxon>Pseudocrenilabrinae</taxon>
        <taxon>Haplochromini</taxon>
        <taxon>Haplochromis</taxon>
    </lineage>
</organism>
<dbReference type="Pfam" id="PF00069">
    <property type="entry name" value="Pkinase"/>
    <property type="match status" value="1"/>
</dbReference>
<evidence type="ECO:0000259" key="9">
    <source>
        <dbReference type="PROSITE" id="PS50011"/>
    </source>
</evidence>
<reference evidence="10" key="2">
    <citation type="submission" date="2025-09" db="UniProtKB">
        <authorList>
            <consortium name="Ensembl"/>
        </authorList>
    </citation>
    <scope>IDENTIFICATION</scope>
</reference>
<dbReference type="InterPro" id="IPR008271">
    <property type="entry name" value="Ser/Thr_kinase_AS"/>
</dbReference>
<dbReference type="GO" id="GO:0005524">
    <property type="term" value="F:ATP binding"/>
    <property type="evidence" value="ECO:0007669"/>
    <property type="project" value="UniProtKB-KW"/>
</dbReference>
<evidence type="ECO:0000256" key="5">
    <source>
        <dbReference type="ARBA" id="ARBA00022777"/>
    </source>
</evidence>
<evidence type="ECO:0000313" key="10">
    <source>
        <dbReference type="Ensembl" id="ENSHBUP00000002216.1"/>
    </source>
</evidence>
<evidence type="ECO:0000256" key="1">
    <source>
        <dbReference type="ARBA" id="ARBA00001946"/>
    </source>
</evidence>
<dbReference type="STRING" id="8153.ENSHBUP00000002216"/>
<evidence type="ECO:0000256" key="4">
    <source>
        <dbReference type="ARBA" id="ARBA00022741"/>
    </source>
</evidence>